<accession>E4WZU9</accession>
<comment type="subcellular location">
    <subcellularLocation>
        <location evidence="1">Nucleus</location>
    </subcellularLocation>
</comment>
<evidence type="ECO:0000256" key="5">
    <source>
        <dbReference type="ARBA" id="ARBA00047033"/>
    </source>
</evidence>
<dbReference type="InterPro" id="IPR021726">
    <property type="entry name" value="THO_THOC2_N"/>
</dbReference>
<dbReference type="Pfam" id="PF16134">
    <property type="entry name" value="THOC2_N"/>
    <property type="match status" value="2"/>
</dbReference>
<evidence type="ECO:0000256" key="3">
    <source>
        <dbReference type="ARBA" id="ARBA00019596"/>
    </source>
</evidence>
<dbReference type="PANTHER" id="PTHR21597">
    <property type="entry name" value="THO2 PROTEIN"/>
    <property type="match status" value="1"/>
</dbReference>
<keyword evidence="11" id="KW-1185">Reference proteome</keyword>
<dbReference type="InParanoid" id="E4WZU9"/>
<feature type="coiled-coil region" evidence="6">
    <location>
        <begin position="889"/>
        <end position="941"/>
    </location>
</feature>
<dbReference type="InterPro" id="IPR032302">
    <property type="entry name" value="THOC2_N"/>
</dbReference>
<protein>
    <recommendedName>
        <fullName evidence="3">THO complex subunit 2</fullName>
    </recommendedName>
</protein>
<dbReference type="GO" id="GO:0006406">
    <property type="term" value="P:mRNA export from nucleus"/>
    <property type="evidence" value="ECO:0007669"/>
    <property type="project" value="InterPro"/>
</dbReference>
<organism evidence="10">
    <name type="scientific">Oikopleura dioica</name>
    <name type="common">Tunicate</name>
    <dbReference type="NCBI Taxonomy" id="34765"/>
    <lineage>
        <taxon>Eukaryota</taxon>
        <taxon>Metazoa</taxon>
        <taxon>Chordata</taxon>
        <taxon>Tunicata</taxon>
        <taxon>Appendicularia</taxon>
        <taxon>Copelata</taxon>
        <taxon>Oikopleuridae</taxon>
        <taxon>Oikopleura</taxon>
    </lineage>
</organism>
<evidence type="ECO:0000256" key="2">
    <source>
        <dbReference type="ARBA" id="ARBA00007857"/>
    </source>
</evidence>
<feature type="domain" description="THO complex subunit 2 N-terminal" evidence="9">
    <location>
        <begin position="415"/>
        <end position="559"/>
    </location>
</feature>
<comment type="similarity">
    <text evidence="2">Belongs to the THOC2 family.</text>
</comment>
<dbReference type="Pfam" id="PF11262">
    <property type="entry name" value="Tho2"/>
    <property type="match status" value="1"/>
</dbReference>
<sequence>MASVKMDPTSYNFLTKEVCKSWPSSGRAEVLKQFNDSYRASKKDISKGYQMRKIMHELLWRYLGEYVSTDDMNQWLGCASQDCPEIQSLCVDVLLVVDAECSLTDNDDHKMRLGKFTTLVSKLGAEKTLQERLDLETGTLEKAGIIPNQKQFQQKYIKTKTRLFYKQQKFNLLREEIEGYSKLATELFENNHPEETLEHVKSLIGCFNIDPNRVLDICLEYLEHSIVSPSAAKKLISCYLRLCDSTTLTHLLGFKFQFYEKTKTPESLYKTAGLLLQSDMVELDDLYPHLSPSDAEIREHHKKTMSAAGELKKRLSVVQLGDKKKEDINIDAMMVQEGNQKFGLARALVVLGNWETAHEIIERYPQFCAVSDPYMAKAITKRCHQIVEPLFRKVAAKRIGNGKPVELQIDEKFLVKEFSDIETKLMPIVNTLGPMLSVDPLLFTKILRITKSFFRTYKNETSEDWRADNRGTIASLLCIIEEVLLPSLTMMDCPVVQSEELWQIFKNMDYELRYRLYGHWKNQSCTLHPKLIVAHAKSVDRTKYVLKRLTKDTVKQSGRQLGKISHANPGALFDTILVQIQRYDNLIGPVVDTLKYLTSVSYDILIYCVIEALANPEKETMKTDGTTISDWLQSLANFCGTVCKKYSIDLIGLIQYVANKLQSGSSLDLLLLKEVVQKMSGIEANVEVTDDQLFALSGGEILKTEGGYFGQIRNVKKPSLRLREVLIEHGLALPLCLLMSTHRAHIVFEEGVGKHLKLVGKLTDQCHDTLYQFGGFLSANLSMEEYMKQMPPIEELIEKYGTPWDVAFFISRQMYNQQIQDQYQIKVTDQKIDDQEVKAEMFIDCADHILLPIAKTVESMHKDNVWLDISSNLYTAFWTMTMYDIETPTESYAKEVKKLKGQIKQLDDNIELNSTKRKREKERLSTLIDKLNAEKQKQDEHQQMIFGRLQRQCENWFPARNTKNDAITTFLRICLFPRCIFSALDAQYCARMVQLIHELRVPNFSTLLCYDRVFTDISYIAASLTENEASRFGRFLCGMLSTIMRWHSDPEYYEKECGDFPGFITVVRTHNKANEPSSRANQLDYENFRHVCHKWQYKLTKALVLCLESGEYVQIRNALMILTKILPYFPMVTTLGAALEKRVEKVRNEEKDKRQDLYALAMGYAGQLKSRKSAMVAENEFHTKDVS</sequence>
<evidence type="ECO:0000256" key="6">
    <source>
        <dbReference type="SAM" id="Coils"/>
    </source>
</evidence>
<name>E4WZU9_OIKDI</name>
<feature type="domain" description="THO complex subunitTHOC2 N-terminal" evidence="8">
    <location>
        <begin position="561"/>
        <end position="636"/>
    </location>
</feature>
<evidence type="ECO:0000259" key="7">
    <source>
        <dbReference type="Pfam" id="PF11262"/>
    </source>
</evidence>
<dbReference type="Pfam" id="PF11732">
    <property type="entry name" value="Thoc2"/>
    <property type="match status" value="1"/>
</dbReference>
<dbReference type="FunCoup" id="E4WZU9">
    <property type="interactions" value="530"/>
</dbReference>
<dbReference type="GO" id="GO:0003729">
    <property type="term" value="F:mRNA binding"/>
    <property type="evidence" value="ECO:0007669"/>
    <property type="project" value="TreeGrafter"/>
</dbReference>
<evidence type="ECO:0000259" key="9">
    <source>
        <dbReference type="Pfam" id="PF16134"/>
    </source>
</evidence>
<dbReference type="AlphaFoldDB" id="E4WZU9"/>
<dbReference type="InterPro" id="IPR021418">
    <property type="entry name" value="THO_THOC2_C"/>
</dbReference>
<evidence type="ECO:0000313" key="10">
    <source>
        <dbReference type="EMBL" id="CBY22695.1"/>
    </source>
</evidence>
<keyword evidence="6" id="KW-0175">Coiled coil</keyword>
<dbReference type="Proteomes" id="UP000001307">
    <property type="component" value="Unassembled WGS sequence"/>
</dbReference>
<feature type="domain" description="THO complex subunitTHOC2 C-terminal" evidence="7">
    <location>
        <begin position="866"/>
        <end position="1168"/>
    </location>
</feature>
<proteinExistence type="inferred from homology"/>
<dbReference type="OrthoDB" id="29024at2759"/>
<evidence type="ECO:0000256" key="4">
    <source>
        <dbReference type="ARBA" id="ARBA00023242"/>
    </source>
</evidence>
<dbReference type="EMBL" id="FN653019">
    <property type="protein sequence ID" value="CBY22695.1"/>
    <property type="molecule type" value="Genomic_DNA"/>
</dbReference>
<keyword evidence="4" id="KW-0539">Nucleus</keyword>
<evidence type="ECO:0000313" key="11">
    <source>
        <dbReference type="Proteomes" id="UP000001307"/>
    </source>
</evidence>
<evidence type="ECO:0000259" key="8">
    <source>
        <dbReference type="Pfam" id="PF11732"/>
    </source>
</evidence>
<gene>
    <name evidence="10" type="ORF">GSOID_T00013464001</name>
</gene>
<evidence type="ECO:0000256" key="1">
    <source>
        <dbReference type="ARBA" id="ARBA00004123"/>
    </source>
</evidence>
<dbReference type="InterPro" id="IPR040007">
    <property type="entry name" value="Tho2"/>
</dbReference>
<comment type="subunit">
    <text evidence="5">Component of the THO subcomplex, which is composed of THOC1, THOC2, THOC3, THOC5, THOC6 and THOC7. The THO subcomplex interacts with DDX39B to form the THO-DDX39B complex which multimerizes into a 28-subunit tetrameric assembly. Component of the transcription/export (TREX) complex at least composed of ALYREF/THOC4, DDX39B, SARNP/CIP29, CHTOP and the THO subcomplex; in the complex interacts with THOC1, THOC3, THOC5, THOC7 and DDX39B. TREX seems to have a dynamic structure involving ATP-dependent remodeling. Interacts with POLDIP3 and ZC3H11A.</text>
</comment>
<feature type="domain" description="THO complex subunit 2 N-terminal" evidence="9">
    <location>
        <begin position="14"/>
        <end position="307"/>
    </location>
</feature>
<reference evidence="10" key="1">
    <citation type="journal article" date="2010" name="Science">
        <title>Plasticity of animal genome architecture unmasked by rapid evolution of a pelagic tunicate.</title>
        <authorList>
            <person name="Denoeud F."/>
            <person name="Henriet S."/>
            <person name="Mungpakdee S."/>
            <person name="Aury J.M."/>
            <person name="Da Silva C."/>
            <person name="Brinkmann H."/>
            <person name="Mikhaleva J."/>
            <person name="Olsen L.C."/>
            <person name="Jubin C."/>
            <person name="Canestro C."/>
            <person name="Bouquet J.M."/>
            <person name="Danks G."/>
            <person name="Poulain J."/>
            <person name="Campsteijn C."/>
            <person name="Adamski M."/>
            <person name="Cross I."/>
            <person name="Yadetie F."/>
            <person name="Muffato M."/>
            <person name="Louis A."/>
            <person name="Butcher S."/>
            <person name="Tsagkogeorga G."/>
            <person name="Konrad A."/>
            <person name="Singh S."/>
            <person name="Jensen M.F."/>
            <person name="Cong E.H."/>
            <person name="Eikeseth-Otteraa H."/>
            <person name="Noel B."/>
            <person name="Anthouard V."/>
            <person name="Porcel B.M."/>
            <person name="Kachouri-Lafond R."/>
            <person name="Nishino A."/>
            <person name="Ugolini M."/>
            <person name="Chourrout P."/>
            <person name="Nishida H."/>
            <person name="Aasland R."/>
            <person name="Huzurbazar S."/>
            <person name="Westhof E."/>
            <person name="Delsuc F."/>
            <person name="Lehrach H."/>
            <person name="Reinhardt R."/>
            <person name="Weissenbach J."/>
            <person name="Roy S.W."/>
            <person name="Artiguenave F."/>
            <person name="Postlethwait J.H."/>
            <person name="Manak J.R."/>
            <person name="Thompson E.M."/>
            <person name="Jaillon O."/>
            <person name="Du Pasquier L."/>
            <person name="Boudinot P."/>
            <person name="Liberles D.A."/>
            <person name="Volff J.N."/>
            <person name="Philippe H."/>
            <person name="Lenhard B."/>
            <person name="Roest Crollius H."/>
            <person name="Wincker P."/>
            <person name="Chourrout D."/>
        </authorList>
    </citation>
    <scope>NUCLEOTIDE SEQUENCE [LARGE SCALE GENOMIC DNA]</scope>
</reference>
<dbReference type="PANTHER" id="PTHR21597:SF0">
    <property type="entry name" value="THO COMPLEX SUBUNIT 2"/>
    <property type="match status" value="1"/>
</dbReference>
<dbReference type="GO" id="GO:0000445">
    <property type="term" value="C:THO complex part of transcription export complex"/>
    <property type="evidence" value="ECO:0007669"/>
    <property type="project" value="TreeGrafter"/>
</dbReference>
<dbReference type="GO" id="GO:0006397">
    <property type="term" value="P:mRNA processing"/>
    <property type="evidence" value="ECO:0007669"/>
    <property type="project" value="InterPro"/>
</dbReference>